<proteinExistence type="predicted"/>
<feature type="region of interest" description="Disordered" evidence="4">
    <location>
        <begin position="697"/>
        <end position="719"/>
    </location>
</feature>
<dbReference type="InterPro" id="IPR050825">
    <property type="entry name" value="RBM42_RBP45_47-like"/>
</dbReference>
<feature type="compositionally biased region" description="Polar residues" evidence="4">
    <location>
        <begin position="759"/>
        <end position="773"/>
    </location>
</feature>
<reference evidence="6" key="1">
    <citation type="submission" date="2020-11" db="EMBL/GenBank/DDBJ databases">
        <authorList>
            <consortium name="DOE Joint Genome Institute"/>
            <person name="Ahrendt S."/>
            <person name="Riley R."/>
            <person name="Andreopoulos W."/>
            <person name="Labutti K."/>
            <person name="Pangilinan J."/>
            <person name="Ruiz-Duenas F.J."/>
            <person name="Barrasa J.M."/>
            <person name="Sanchez-Garcia M."/>
            <person name="Camarero S."/>
            <person name="Miyauchi S."/>
            <person name="Serrano A."/>
            <person name="Linde D."/>
            <person name="Babiker R."/>
            <person name="Drula E."/>
            <person name="Ayuso-Fernandez I."/>
            <person name="Pacheco R."/>
            <person name="Padilla G."/>
            <person name="Ferreira P."/>
            <person name="Barriuso J."/>
            <person name="Kellner H."/>
            <person name="Castanera R."/>
            <person name="Alfaro M."/>
            <person name="Ramirez L."/>
            <person name="Pisabarro A.G."/>
            <person name="Kuo A."/>
            <person name="Tritt A."/>
            <person name="Lipzen A."/>
            <person name="He G."/>
            <person name="Yan M."/>
            <person name="Ng V."/>
            <person name="Cullen D."/>
            <person name="Martin F."/>
            <person name="Rosso M.-N."/>
            <person name="Henrissat B."/>
            <person name="Hibbett D."/>
            <person name="Martinez A.T."/>
            <person name="Grigoriev I.V."/>
        </authorList>
    </citation>
    <scope>NUCLEOTIDE SEQUENCE</scope>
    <source>
        <strain evidence="6">AH 40177</strain>
    </source>
</reference>
<dbReference type="PANTHER" id="PTHR47640">
    <property type="entry name" value="TRNA SELENOCYSTEINE 1-ASSOCIATED PROTEIN 1-RELATED-RELATED"/>
    <property type="match status" value="1"/>
</dbReference>
<keyword evidence="7" id="KW-1185">Reference proteome</keyword>
<feature type="compositionally biased region" description="Polar residues" evidence="4">
    <location>
        <begin position="814"/>
        <end position="827"/>
    </location>
</feature>
<dbReference type="Proteomes" id="UP000772434">
    <property type="component" value="Unassembled WGS sequence"/>
</dbReference>
<dbReference type="GO" id="GO:0005829">
    <property type="term" value="C:cytosol"/>
    <property type="evidence" value="ECO:0007669"/>
    <property type="project" value="TreeGrafter"/>
</dbReference>
<name>A0A9P5PT84_9AGAR</name>
<dbReference type="PROSITE" id="PS50102">
    <property type="entry name" value="RRM"/>
    <property type="match status" value="2"/>
</dbReference>
<keyword evidence="2 3" id="KW-0694">RNA-binding</keyword>
<evidence type="ECO:0000313" key="7">
    <source>
        <dbReference type="Proteomes" id="UP000772434"/>
    </source>
</evidence>
<feature type="domain" description="RRM" evidence="5">
    <location>
        <begin position="395"/>
        <end position="467"/>
    </location>
</feature>
<feature type="region of interest" description="Disordered" evidence="4">
    <location>
        <begin position="811"/>
        <end position="835"/>
    </location>
</feature>
<accession>A0A9P5PT84</accession>
<evidence type="ECO:0000256" key="3">
    <source>
        <dbReference type="PROSITE-ProRule" id="PRU00176"/>
    </source>
</evidence>
<dbReference type="PANTHER" id="PTHR47640:SF10">
    <property type="entry name" value="TRNA SELENOCYSTEINE 1-ASSOCIATED PROTEIN 1-RELATED"/>
    <property type="match status" value="1"/>
</dbReference>
<feature type="compositionally biased region" description="Low complexity" evidence="4">
    <location>
        <begin position="265"/>
        <end position="298"/>
    </location>
</feature>
<dbReference type="SMART" id="SM00360">
    <property type="entry name" value="RRM"/>
    <property type="match status" value="2"/>
</dbReference>
<keyword evidence="1" id="KW-0677">Repeat</keyword>
<dbReference type="CDD" id="cd12346">
    <property type="entry name" value="RRM3_NGR1_NAM8_like"/>
    <property type="match status" value="1"/>
</dbReference>
<dbReference type="OrthoDB" id="446113at2759"/>
<dbReference type="InterPro" id="IPR012677">
    <property type="entry name" value="Nucleotide-bd_a/b_plait_sf"/>
</dbReference>
<dbReference type="SUPFAM" id="SSF54928">
    <property type="entry name" value="RNA-binding domain, RBD"/>
    <property type="match status" value="3"/>
</dbReference>
<evidence type="ECO:0000313" key="6">
    <source>
        <dbReference type="EMBL" id="KAF9067660.1"/>
    </source>
</evidence>
<sequence length="835" mass="89334">MSSSYNHHPRHSSPSNNSFTRSTLIWGELEPWMDDEYAKQVCKLMGWDPISIKIPQPAPSETSPGQLANNPGYCFLTFPSQANAASVLAGLSGTMPNSTKPFSMTWASSRRRASRRRLRYPKEYSIFVGDLAPETSNSDLVAVFRNPVLGLRNDREPKFIRPFLSCKSAKIMLDPITGVSRGYGFVRFTDESDQQRALIEMHGLYCLSRPMRISPATAKFKTAPPMTPQDIAQLQQYGLSPTDQAAIAASLPQTKSVSASVAQPTTPTNAGSSTTSSSSASSLATTGSSSSFSAVSTDTGSNASLATTAVASEHLPKLYDSNATKLVASNSITTPFAQEPPRLPMDYNPAMGTSGVGRYLISEESWKHHTQARAILGNLIGPNGEQLTSTDPYNTTVFVGGLSPLIQEETLRTFFAPFGDIHYVKVPIGKHCGFVQFVRKADAERAIEKMQGFPIGGSRIRLSWGRSQYKAAQAAAQAAQAAAMSSQSQHQNLYNLAMQMPSSSLPMDNASLSNGGQLTQEQAIQLLQKLSQQGYMDPPFPLGSGSPSGSNHSGGGIAYTNAASSVQGNGAHALERLFISPSPTTGLYSEEKLRSAHLSDREDLVAPTYDGRFDLHNFAAQQQQQHHVQPVHHPSSHPSSHPHQPSQHLQPSYSKSSVAARSAVSFSPFSPDPNALYTSHPNSAAEQKSRESYGLGAVPNFEESTDNGSGDGSANKFAPTRPISISRYANYQGLAPRLGSGSTGTSPVNRTSMPVPISRPSSGQPASTPSTAPNDLFDMHDLNGTLASLDLGEASSKGWAGVADNRVWGVKSPAGSSDSGTSVQFQMTREDVAPK</sequence>
<dbReference type="EMBL" id="JADNRY010000070">
    <property type="protein sequence ID" value="KAF9067660.1"/>
    <property type="molecule type" value="Genomic_DNA"/>
</dbReference>
<dbReference type="GO" id="GO:0003729">
    <property type="term" value="F:mRNA binding"/>
    <property type="evidence" value="ECO:0007669"/>
    <property type="project" value="InterPro"/>
</dbReference>
<feature type="region of interest" description="Disordered" evidence="4">
    <location>
        <begin position="258"/>
        <end position="298"/>
    </location>
</feature>
<feature type="domain" description="RRM" evidence="5">
    <location>
        <begin position="124"/>
        <end position="218"/>
    </location>
</feature>
<evidence type="ECO:0000259" key="5">
    <source>
        <dbReference type="PROSITE" id="PS50102"/>
    </source>
</evidence>
<dbReference type="Gene3D" id="3.30.70.330">
    <property type="match status" value="3"/>
</dbReference>
<comment type="caution">
    <text evidence="6">The sequence shown here is derived from an EMBL/GenBank/DDBJ whole genome shotgun (WGS) entry which is preliminary data.</text>
</comment>
<gene>
    <name evidence="6" type="ORF">BDP27DRAFT_1296025</name>
</gene>
<dbReference type="AlphaFoldDB" id="A0A9P5PT84"/>
<evidence type="ECO:0000256" key="4">
    <source>
        <dbReference type="SAM" id="MobiDB-lite"/>
    </source>
</evidence>
<evidence type="ECO:0000256" key="1">
    <source>
        <dbReference type="ARBA" id="ARBA00022737"/>
    </source>
</evidence>
<dbReference type="InterPro" id="IPR035979">
    <property type="entry name" value="RBD_domain_sf"/>
</dbReference>
<evidence type="ECO:0000256" key="2">
    <source>
        <dbReference type="ARBA" id="ARBA00022884"/>
    </source>
</evidence>
<feature type="compositionally biased region" description="Polar residues" evidence="4">
    <location>
        <begin position="743"/>
        <end position="752"/>
    </location>
</feature>
<protein>
    <recommendedName>
        <fullName evidence="5">RRM domain-containing protein</fullName>
    </recommendedName>
</protein>
<organism evidence="6 7">
    <name type="scientific">Rhodocollybia butyracea</name>
    <dbReference type="NCBI Taxonomy" id="206335"/>
    <lineage>
        <taxon>Eukaryota</taxon>
        <taxon>Fungi</taxon>
        <taxon>Dikarya</taxon>
        <taxon>Basidiomycota</taxon>
        <taxon>Agaricomycotina</taxon>
        <taxon>Agaricomycetes</taxon>
        <taxon>Agaricomycetidae</taxon>
        <taxon>Agaricales</taxon>
        <taxon>Marasmiineae</taxon>
        <taxon>Omphalotaceae</taxon>
        <taxon>Rhodocollybia</taxon>
    </lineage>
</organism>
<dbReference type="InterPro" id="IPR000504">
    <property type="entry name" value="RRM_dom"/>
</dbReference>
<dbReference type="Pfam" id="PF00076">
    <property type="entry name" value="RRM_1"/>
    <property type="match status" value="2"/>
</dbReference>
<feature type="region of interest" description="Disordered" evidence="4">
    <location>
        <begin position="621"/>
        <end position="657"/>
    </location>
</feature>
<feature type="region of interest" description="Disordered" evidence="4">
    <location>
        <begin position="736"/>
        <end position="780"/>
    </location>
</feature>